<dbReference type="InterPro" id="IPR014503">
    <property type="entry name" value="Clavaminate_syn-like"/>
</dbReference>
<protein>
    <submittedName>
        <fullName evidence="9">L-asparagine oxygenase</fullName>
    </submittedName>
</protein>
<keyword evidence="3 7" id="KW-0479">Metal-binding</keyword>
<dbReference type="GO" id="GO:0017000">
    <property type="term" value="P:antibiotic biosynthetic process"/>
    <property type="evidence" value="ECO:0007669"/>
    <property type="project" value="UniProtKB-KW"/>
</dbReference>
<evidence type="ECO:0000259" key="8">
    <source>
        <dbReference type="Pfam" id="PF02668"/>
    </source>
</evidence>
<feature type="binding site" evidence="7">
    <location>
        <position position="158"/>
    </location>
    <ligand>
        <name>Fe cation</name>
        <dbReference type="ChEBI" id="CHEBI:24875"/>
    </ligand>
</feature>
<dbReference type="Gene3D" id="3.60.130.10">
    <property type="entry name" value="Clavaminate synthase-like"/>
    <property type="match status" value="1"/>
</dbReference>
<evidence type="ECO:0000256" key="1">
    <source>
        <dbReference type="ARBA" id="ARBA00001954"/>
    </source>
</evidence>
<feature type="binding site" evidence="7">
    <location>
        <position position="288"/>
    </location>
    <ligand>
        <name>Fe cation</name>
        <dbReference type="ChEBI" id="CHEBI:24875"/>
    </ligand>
</feature>
<dbReference type="Pfam" id="PF02668">
    <property type="entry name" value="TauD"/>
    <property type="match status" value="1"/>
</dbReference>
<keyword evidence="10" id="KW-1185">Reference proteome</keyword>
<feature type="domain" description="TauD/TfdA-like" evidence="8">
    <location>
        <begin position="110"/>
        <end position="307"/>
    </location>
</feature>
<dbReference type="Proteomes" id="UP000641932">
    <property type="component" value="Unassembled WGS sequence"/>
</dbReference>
<sequence>MIDTVVAQTPRESHLTLTDEEREELGLVAIELADTAPQLVDDSKWLHAARILSGRLPLRLRELIRAYSHDPGQDGLLVLRNLPVDESALPPTPSAPESVQRTSTTEASVAALVSLQLGEMLAFRSEKQGALVQDVVPVRGRERAQSNMGSRNLEMHTENAFHPHRPDYVALLCLRGDHEGSAGTVVSSIRRALPLLPESAKRVLFESRFTTKAPPSFGRGNGQAALCRVLEGDIEDPDVRVDFHTTQPCDDEARQALEHLKNAFSEVKRNVVLHSGDLAVLDNRIAIHGRTHFTPRYDGRDRWLHRTFTHRDHRRSRPSRPGNGCVLS</sequence>
<evidence type="ECO:0000256" key="5">
    <source>
        <dbReference type="ARBA" id="ARBA00023004"/>
    </source>
</evidence>
<reference evidence="9" key="1">
    <citation type="journal article" date="2014" name="Int. J. Syst. Evol. Microbiol.">
        <title>Complete genome sequence of Corynebacterium casei LMG S-19264T (=DSM 44701T), isolated from a smear-ripened cheese.</title>
        <authorList>
            <consortium name="US DOE Joint Genome Institute (JGI-PGF)"/>
            <person name="Walter F."/>
            <person name="Albersmeier A."/>
            <person name="Kalinowski J."/>
            <person name="Ruckert C."/>
        </authorList>
    </citation>
    <scope>NUCLEOTIDE SEQUENCE</scope>
    <source>
        <strain evidence="9">CGMCC 4.7201</strain>
    </source>
</reference>
<dbReference type="GO" id="GO:0016491">
    <property type="term" value="F:oxidoreductase activity"/>
    <property type="evidence" value="ECO:0007669"/>
    <property type="project" value="UniProtKB-KW"/>
</dbReference>
<evidence type="ECO:0000256" key="2">
    <source>
        <dbReference type="ARBA" id="ARBA00008425"/>
    </source>
</evidence>
<reference evidence="9" key="2">
    <citation type="submission" date="2020-09" db="EMBL/GenBank/DDBJ databases">
        <authorList>
            <person name="Sun Q."/>
            <person name="Zhou Y."/>
        </authorList>
    </citation>
    <scope>NUCLEOTIDE SEQUENCE</scope>
    <source>
        <strain evidence="9">CGMCC 4.7201</strain>
    </source>
</reference>
<accession>A0A917ZY29</accession>
<dbReference type="GO" id="GO:0005506">
    <property type="term" value="F:iron ion binding"/>
    <property type="evidence" value="ECO:0007669"/>
    <property type="project" value="InterPro"/>
</dbReference>
<keyword evidence="6" id="KW-0045">Antibiotic biosynthesis</keyword>
<dbReference type="PIRSF" id="PIRSF019543">
    <property type="entry name" value="Clavaminate_syn"/>
    <property type="match status" value="1"/>
</dbReference>
<keyword evidence="4" id="KW-0560">Oxidoreductase</keyword>
<evidence type="ECO:0000256" key="6">
    <source>
        <dbReference type="ARBA" id="ARBA00023194"/>
    </source>
</evidence>
<dbReference type="InterPro" id="IPR003819">
    <property type="entry name" value="TauD/TfdA-like"/>
</dbReference>
<evidence type="ECO:0000313" key="9">
    <source>
        <dbReference type="EMBL" id="GGO96639.1"/>
    </source>
</evidence>
<comment type="cofactor">
    <cofactor evidence="1">
        <name>Fe(2+)</name>
        <dbReference type="ChEBI" id="CHEBI:29033"/>
    </cofactor>
</comment>
<comment type="similarity">
    <text evidence="2">Belongs to the clavaminate synthase family.</text>
</comment>
<dbReference type="InterPro" id="IPR042098">
    <property type="entry name" value="TauD-like_sf"/>
</dbReference>
<comment type="caution">
    <text evidence="9">The sequence shown here is derived from an EMBL/GenBank/DDBJ whole genome shotgun (WGS) entry which is preliminary data.</text>
</comment>
<proteinExistence type="inferred from homology"/>
<dbReference type="AlphaFoldDB" id="A0A917ZY29"/>
<name>A0A917ZY29_9ACTN</name>
<organism evidence="9 10">
    <name type="scientific">Wenjunlia tyrosinilytica</name>
    <dbReference type="NCBI Taxonomy" id="1544741"/>
    <lineage>
        <taxon>Bacteria</taxon>
        <taxon>Bacillati</taxon>
        <taxon>Actinomycetota</taxon>
        <taxon>Actinomycetes</taxon>
        <taxon>Kitasatosporales</taxon>
        <taxon>Streptomycetaceae</taxon>
        <taxon>Wenjunlia</taxon>
    </lineage>
</organism>
<evidence type="ECO:0000256" key="7">
    <source>
        <dbReference type="PIRSR" id="PIRSR019543-2"/>
    </source>
</evidence>
<evidence type="ECO:0000256" key="3">
    <source>
        <dbReference type="ARBA" id="ARBA00022723"/>
    </source>
</evidence>
<evidence type="ECO:0000256" key="4">
    <source>
        <dbReference type="ARBA" id="ARBA00023002"/>
    </source>
</evidence>
<dbReference type="SUPFAM" id="SSF51197">
    <property type="entry name" value="Clavaminate synthase-like"/>
    <property type="match status" value="1"/>
</dbReference>
<dbReference type="InterPro" id="IPR050411">
    <property type="entry name" value="AlphaKG_dependent_hydroxylases"/>
</dbReference>
<evidence type="ECO:0000313" key="10">
    <source>
        <dbReference type="Proteomes" id="UP000641932"/>
    </source>
</evidence>
<feature type="binding site" evidence="7">
    <location>
        <position position="156"/>
    </location>
    <ligand>
        <name>Fe cation</name>
        <dbReference type="ChEBI" id="CHEBI:24875"/>
    </ligand>
</feature>
<keyword evidence="5 7" id="KW-0408">Iron</keyword>
<dbReference type="PANTHER" id="PTHR10696">
    <property type="entry name" value="GAMMA-BUTYROBETAINE HYDROXYLASE-RELATED"/>
    <property type="match status" value="1"/>
</dbReference>
<gene>
    <name evidence="9" type="ORF">GCM10012280_56600</name>
</gene>
<dbReference type="PANTHER" id="PTHR10696:SF56">
    <property type="entry name" value="TAUD_TFDA-LIKE DOMAIN-CONTAINING PROTEIN"/>
    <property type="match status" value="1"/>
</dbReference>
<dbReference type="EMBL" id="BMMS01000030">
    <property type="protein sequence ID" value="GGO96639.1"/>
    <property type="molecule type" value="Genomic_DNA"/>
</dbReference>
<dbReference type="RefSeq" id="WP_189134665.1">
    <property type="nucleotide sequence ID" value="NZ_BMMS01000030.1"/>
</dbReference>